<reference evidence="2 3" key="1">
    <citation type="journal article" date="2019" name="Sci. Rep.">
        <title>Comparative genomics of chytrid fungi reveal insights into the obligate biotrophic and pathogenic lifestyle of Synchytrium endobioticum.</title>
        <authorList>
            <person name="van de Vossenberg B.T.L.H."/>
            <person name="Warris S."/>
            <person name="Nguyen H.D.T."/>
            <person name="van Gent-Pelzer M.P.E."/>
            <person name="Joly D.L."/>
            <person name="van de Geest H.C."/>
            <person name="Bonants P.J.M."/>
            <person name="Smith D.S."/>
            <person name="Levesque C.A."/>
            <person name="van der Lee T.A.J."/>
        </authorList>
    </citation>
    <scope>NUCLEOTIDE SEQUENCE [LARGE SCALE GENOMIC DNA]</scope>
    <source>
        <strain evidence="2 3">CBS 675.73</strain>
    </source>
</reference>
<keyword evidence="3" id="KW-1185">Reference proteome</keyword>
<dbReference type="AlphaFoldDB" id="A0A507EN99"/>
<feature type="region of interest" description="Disordered" evidence="1">
    <location>
        <begin position="327"/>
        <end position="393"/>
    </location>
</feature>
<sequence length="703" mass="79696">MFQEKHNQARRTSSPDPRDKFRSSFEKLFRLGKKRDPASSFSTSSRESNLKIQTANLTPPQPQPQTTRTQGPAPSKQQQQQQLQQQQHQQYQQYQQYQQQYQQQQQQQQHPAHQHNPHVSMPMPIRNNPHTSSSQPSLTRSASTSSQQQHKGTPNSYPQYQAQHPAQRNRNSGLLAPSPTAVVNHERQHEMWQRYRKWLVDVQEAQSPKNTVGGGFGNNAGGFGIFAGGSVDALDVRRIPSVTPSQTTLISNSSGAKDTFFMAQQSYKKQTHYVPDSPASYLGSSSRRDSLLSENTVQNNSHMMLPSPSFDQEFPPRRRQVSFGGASMRSFDSQSPTSVAFDNDLQTAEEPRYRERSNSLPHNHLQETTSANHSRQGSRNAMSGRTCDPDLLPLPPHHAQTLAIHNAQRFDNLLLRPSNDFMTALLACKTKQASAGKSSSPTHSNRSNQSHHSNLSNASKTSNTTAIPLFPRETQMAWESALRMRIPLQDWHQLTREILDASMAFSPEHQLRTHQESRLYWDIVWRILPLACMRPIERGYSEESIPRDCCARCGAGNVETFVHFLWTCPVAIVLWKRLEWVVGTMAAAEVRRERSVALRKYGGGSKRNVESWYGVQGDGRIPITMVDVLFCFPKMRTLLDEETGEKRGPAERFVKTVAALHATALMSLVEARAYPNEDESIVWTFFVGRYEARREMDADPRRG</sequence>
<feature type="compositionally biased region" description="Polar residues" evidence="1">
    <location>
        <begin position="39"/>
        <end position="52"/>
    </location>
</feature>
<feature type="region of interest" description="Disordered" evidence="1">
    <location>
        <begin position="433"/>
        <end position="466"/>
    </location>
</feature>
<feature type="compositionally biased region" description="Polar residues" evidence="1">
    <location>
        <begin position="358"/>
        <end position="383"/>
    </location>
</feature>
<evidence type="ECO:0000313" key="3">
    <source>
        <dbReference type="Proteomes" id="UP000320333"/>
    </source>
</evidence>
<name>A0A507EN99_9FUNG</name>
<protein>
    <recommendedName>
        <fullName evidence="4">Reverse transcriptase zinc-binding domain-containing protein</fullName>
    </recommendedName>
</protein>
<evidence type="ECO:0000256" key="1">
    <source>
        <dbReference type="SAM" id="MobiDB-lite"/>
    </source>
</evidence>
<feature type="compositionally biased region" description="Polar residues" evidence="1">
    <location>
        <begin position="433"/>
        <end position="442"/>
    </location>
</feature>
<evidence type="ECO:0000313" key="2">
    <source>
        <dbReference type="EMBL" id="TPX64795.1"/>
    </source>
</evidence>
<feature type="compositionally biased region" description="Low complexity" evidence="1">
    <location>
        <begin position="53"/>
        <end position="86"/>
    </location>
</feature>
<feature type="compositionally biased region" description="Basic and acidic residues" evidence="1">
    <location>
        <begin position="16"/>
        <end position="37"/>
    </location>
</feature>
<feature type="region of interest" description="Disordered" evidence="1">
    <location>
        <begin position="1"/>
        <end position="86"/>
    </location>
</feature>
<dbReference type="OrthoDB" id="2128654at2759"/>
<dbReference type="Proteomes" id="UP000320333">
    <property type="component" value="Unassembled WGS sequence"/>
</dbReference>
<organism evidence="2 3">
    <name type="scientific">Chytriomyces confervae</name>
    <dbReference type="NCBI Taxonomy" id="246404"/>
    <lineage>
        <taxon>Eukaryota</taxon>
        <taxon>Fungi</taxon>
        <taxon>Fungi incertae sedis</taxon>
        <taxon>Chytridiomycota</taxon>
        <taxon>Chytridiomycota incertae sedis</taxon>
        <taxon>Chytridiomycetes</taxon>
        <taxon>Chytridiales</taxon>
        <taxon>Chytriomycetaceae</taxon>
        <taxon>Chytriomyces</taxon>
    </lineage>
</organism>
<evidence type="ECO:0008006" key="4">
    <source>
        <dbReference type="Google" id="ProtNLM"/>
    </source>
</evidence>
<feature type="compositionally biased region" description="Polar residues" evidence="1">
    <location>
        <begin position="128"/>
        <end position="172"/>
    </location>
</feature>
<accession>A0A507EN99</accession>
<feature type="compositionally biased region" description="Polar residues" evidence="1">
    <location>
        <begin position="330"/>
        <end position="346"/>
    </location>
</feature>
<feature type="compositionally biased region" description="Low complexity" evidence="1">
    <location>
        <begin position="443"/>
        <end position="459"/>
    </location>
</feature>
<gene>
    <name evidence="2" type="ORF">CcCBS67573_g08313</name>
</gene>
<feature type="region of interest" description="Disordered" evidence="1">
    <location>
        <begin position="101"/>
        <end position="177"/>
    </location>
</feature>
<feature type="region of interest" description="Disordered" evidence="1">
    <location>
        <begin position="298"/>
        <end position="317"/>
    </location>
</feature>
<proteinExistence type="predicted"/>
<dbReference type="EMBL" id="QEAP01000527">
    <property type="protein sequence ID" value="TPX64795.1"/>
    <property type="molecule type" value="Genomic_DNA"/>
</dbReference>
<comment type="caution">
    <text evidence="2">The sequence shown here is derived from an EMBL/GenBank/DDBJ whole genome shotgun (WGS) entry which is preliminary data.</text>
</comment>